<reference evidence="1 2" key="1">
    <citation type="submission" date="2018-11" db="EMBL/GenBank/DDBJ databases">
        <authorList>
            <consortium name="Pathogen Informatics"/>
        </authorList>
    </citation>
    <scope>NUCLEOTIDE SEQUENCE [LARGE SCALE GENOMIC DNA]</scope>
</reference>
<name>A0A3P7JXZ8_STRVU</name>
<evidence type="ECO:0000313" key="2">
    <source>
        <dbReference type="Proteomes" id="UP000270094"/>
    </source>
</evidence>
<dbReference type="Proteomes" id="UP000270094">
    <property type="component" value="Unassembled WGS sequence"/>
</dbReference>
<organism evidence="1 2">
    <name type="scientific">Strongylus vulgaris</name>
    <name type="common">Blood worm</name>
    <dbReference type="NCBI Taxonomy" id="40348"/>
    <lineage>
        <taxon>Eukaryota</taxon>
        <taxon>Metazoa</taxon>
        <taxon>Ecdysozoa</taxon>
        <taxon>Nematoda</taxon>
        <taxon>Chromadorea</taxon>
        <taxon>Rhabditida</taxon>
        <taxon>Rhabditina</taxon>
        <taxon>Rhabditomorpha</taxon>
        <taxon>Strongyloidea</taxon>
        <taxon>Strongylidae</taxon>
        <taxon>Strongylus</taxon>
    </lineage>
</organism>
<dbReference type="AlphaFoldDB" id="A0A3P7JXZ8"/>
<sequence>MAPYSAEDAKGLLKAAIRDDNPVKQNCGVMLEVYLKKRSNEGAKSVISSVIDVFKLPFGAKWRIGLKWLFT</sequence>
<keyword evidence="2" id="KW-1185">Reference proteome</keyword>
<proteinExistence type="predicted"/>
<dbReference type="EMBL" id="UYYB01133051">
    <property type="protein sequence ID" value="VDM84769.1"/>
    <property type="molecule type" value="Genomic_DNA"/>
</dbReference>
<protein>
    <submittedName>
        <fullName evidence="1">Uncharacterized protein</fullName>
    </submittedName>
</protein>
<evidence type="ECO:0000313" key="1">
    <source>
        <dbReference type="EMBL" id="VDM84769.1"/>
    </source>
</evidence>
<dbReference type="OrthoDB" id="1677350at2759"/>
<gene>
    <name evidence="1" type="ORF">SVUK_LOCUS19767</name>
</gene>
<accession>A0A3P7JXZ8</accession>